<protein>
    <submittedName>
        <fullName evidence="2">Uncharacterized protein</fullName>
    </submittedName>
</protein>
<evidence type="ECO:0000256" key="1">
    <source>
        <dbReference type="SAM" id="SignalP"/>
    </source>
</evidence>
<accession>A0A9P6IY97</accession>
<name>A0A9P6IY97_9FUNG</name>
<organism evidence="2 3">
    <name type="scientific">Modicella reniformis</name>
    <dbReference type="NCBI Taxonomy" id="1440133"/>
    <lineage>
        <taxon>Eukaryota</taxon>
        <taxon>Fungi</taxon>
        <taxon>Fungi incertae sedis</taxon>
        <taxon>Mucoromycota</taxon>
        <taxon>Mortierellomycotina</taxon>
        <taxon>Mortierellomycetes</taxon>
        <taxon>Mortierellales</taxon>
        <taxon>Mortierellaceae</taxon>
        <taxon>Modicella</taxon>
    </lineage>
</organism>
<sequence length="170" mass="18223">MKSTFFASTAALLLASAALAAPTFTHSPSDSLGPLTIEDQGENNYFAPSTQDSRGTFSVRKNDPYCFELKGSVAKAFPSPSELYISIFSTETDNMVYEVRQPLCKGLLLAPSALNCPDAKQQDDTIRGCVDLGESVSEIPGEKTLGIARIDFLESKSSASFFSAEGSIIF</sequence>
<keyword evidence="1" id="KW-0732">Signal</keyword>
<proteinExistence type="predicted"/>
<keyword evidence="3" id="KW-1185">Reference proteome</keyword>
<feature type="chain" id="PRO_5040114742" evidence="1">
    <location>
        <begin position="21"/>
        <end position="170"/>
    </location>
</feature>
<evidence type="ECO:0000313" key="3">
    <source>
        <dbReference type="Proteomes" id="UP000749646"/>
    </source>
</evidence>
<dbReference type="AlphaFoldDB" id="A0A9P6IY97"/>
<gene>
    <name evidence="2" type="ORF">BGZ65_004594</name>
</gene>
<dbReference type="EMBL" id="JAAAHW010006896">
    <property type="protein sequence ID" value="KAF9953565.1"/>
    <property type="molecule type" value="Genomic_DNA"/>
</dbReference>
<feature type="signal peptide" evidence="1">
    <location>
        <begin position="1"/>
        <end position="20"/>
    </location>
</feature>
<dbReference type="Proteomes" id="UP000749646">
    <property type="component" value="Unassembled WGS sequence"/>
</dbReference>
<reference evidence="2" key="1">
    <citation type="journal article" date="2020" name="Fungal Divers.">
        <title>Resolving the Mortierellaceae phylogeny through synthesis of multi-gene phylogenetics and phylogenomics.</title>
        <authorList>
            <person name="Vandepol N."/>
            <person name="Liber J."/>
            <person name="Desiro A."/>
            <person name="Na H."/>
            <person name="Kennedy M."/>
            <person name="Barry K."/>
            <person name="Grigoriev I.V."/>
            <person name="Miller A.N."/>
            <person name="O'Donnell K."/>
            <person name="Stajich J.E."/>
            <person name="Bonito G."/>
        </authorList>
    </citation>
    <scope>NUCLEOTIDE SEQUENCE</scope>
    <source>
        <strain evidence="2">MES-2147</strain>
    </source>
</reference>
<comment type="caution">
    <text evidence="2">The sequence shown here is derived from an EMBL/GenBank/DDBJ whole genome shotgun (WGS) entry which is preliminary data.</text>
</comment>
<evidence type="ECO:0000313" key="2">
    <source>
        <dbReference type="EMBL" id="KAF9953565.1"/>
    </source>
</evidence>